<dbReference type="HAMAP" id="MF_01331_B">
    <property type="entry name" value="Ribosomal_uL22_B"/>
    <property type="match status" value="1"/>
</dbReference>
<evidence type="ECO:0000256" key="4">
    <source>
        <dbReference type="ARBA" id="ARBA00022980"/>
    </source>
</evidence>
<dbReference type="NCBIfam" id="TIGR01044">
    <property type="entry name" value="rplV_bact"/>
    <property type="match status" value="1"/>
</dbReference>
<dbReference type="Pfam" id="PF00237">
    <property type="entry name" value="Ribosomal_L22"/>
    <property type="match status" value="1"/>
</dbReference>
<comment type="similarity">
    <text evidence="1 7 8">Belongs to the universal ribosomal protein uL22 family.</text>
</comment>
<dbReference type="InterPro" id="IPR001063">
    <property type="entry name" value="Ribosomal_uL22"/>
</dbReference>
<dbReference type="GO" id="GO:0006412">
    <property type="term" value="P:translation"/>
    <property type="evidence" value="ECO:0007669"/>
    <property type="project" value="UniProtKB-UniRule"/>
</dbReference>
<evidence type="ECO:0000313" key="12">
    <source>
        <dbReference type="Proteomes" id="UP001304300"/>
    </source>
</evidence>
<evidence type="ECO:0000256" key="7">
    <source>
        <dbReference type="HAMAP-Rule" id="MF_01331"/>
    </source>
</evidence>
<organism evidence="11 12">
    <name type="scientific">Rubellicoccus peritrichatus</name>
    <dbReference type="NCBI Taxonomy" id="3080537"/>
    <lineage>
        <taxon>Bacteria</taxon>
        <taxon>Pseudomonadati</taxon>
        <taxon>Verrucomicrobiota</taxon>
        <taxon>Opitutia</taxon>
        <taxon>Puniceicoccales</taxon>
        <taxon>Cerasicoccaceae</taxon>
        <taxon>Rubellicoccus</taxon>
    </lineage>
</organism>
<dbReference type="KEGG" id="puo:RZN69_10365"/>
<dbReference type="CDD" id="cd00336">
    <property type="entry name" value="Ribosomal_L22"/>
    <property type="match status" value="1"/>
</dbReference>
<dbReference type="InterPro" id="IPR047867">
    <property type="entry name" value="Ribosomal_uL22_bac/org-type"/>
</dbReference>
<name>A0AAQ3QTA4_9BACT</name>
<dbReference type="AlphaFoldDB" id="A0AAQ3QTA4"/>
<accession>A0AAQ3QTA4</accession>
<dbReference type="RefSeq" id="WP_317836050.1">
    <property type="nucleotide sequence ID" value="NZ_CP136920.1"/>
</dbReference>
<keyword evidence="2 7" id="KW-0699">rRNA-binding</keyword>
<evidence type="ECO:0000256" key="10">
    <source>
        <dbReference type="RuleBase" id="RU004008"/>
    </source>
</evidence>
<evidence type="ECO:0000256" key="3">
    <source>
        <dbReference type="ARBA" id="ARBA00022884"/>
    </source>
</evidence>
<dbReference type="GO" id="GO:0003735">
    <property type="term" value="F:structural constituent of ribosome"/>
    <property type="evidence" value="ECO:0007669"/>
    <property type="project" value="InterPro"/>
</dbReference>
<sequence length="118" mass="13272">MEVQALTKYTRMSPKKVREVAREIQGRPAQEALDLLRFIPRKSARLIHKTLTSAVANAENNHNLSSDDLHVKFALVEEGPALKRFRPAARGSAHPIRKRTSHIRIVLTDEVAEAAETK</sequence>
<protein>
    <recommendedName>
        <fullName evidence="6 7">Large ribosomal subunit protein uL22</fullName>
    </recommendedName>
</protein>
<keyword evidence="4 7" id="KW-0689">Ribosomal protein</keyword>
<dbReference type="SUPFAM" id="SSF54843">
    <property type="entry name" value="Ribosomal protein L22"/>
    <property type="match status" value="1"/>
</dbReference>
<evidence type="ECO:0000256" key="9">
    <source>
        <dbReference type="RuleBase" id="RU004006"/>
    </source>
</evidence>
<evidence type="ECO:0000256" key="6">
    <source>
        <dbReference type="ARBA" id="ARBA00035207"/>
    </source>
</evidence>
<dbReference type="Gene3D" id="3.90.470.10">
    <property type="entry name" value="Ribosomal protein L22/L17"/>
    <property type="match status" value="1"/>
</dbReference>
<evidence type="ECO:0000313" key="11">
    <source>
        <dbReference type="EMBL" id="WOO43493.1"/>
    </source>
</evidence>
<evidence type="ECO:0000256" key="5">
    <source>
        <dbReference type="ARBA" id="ARBA00023274"/>
    </source>
</evidence>
<gene>
    <name evidence="7 11" type="primary">rplV</name>
    <name evidence="11" type="ORF">RZN69_10365</name>
</gene>
<dbReference type="InterPro" id="IPR005727">
    <property type="entry name" value="Ribosomal_uL22_bac/chlpt-type"/>
</dbReference>
<comment type="function">
    <text evidence="7 10">This protein binds specifically to 23S rRNA; its binding is stimulated by other ribosomal proteins, e.g., L4, L17, and L20. It is important during the early stages of 50S assembly. It makes multiple contacts with different domains of the 23S rRNA in the assembled 50S subunit and ribosome.</text>
</comment>
<proteinExistence type="inferred from homology"/>
<dbReference type="GO" id="GO:0022625">
    <property type="term" value="C:cytosolic large ribosomal subunit"/>
    <property type="evidence" value="ECO:0007669"/>
    <property type="project" value="TreeGrafter"/>
</dbReference>
<dbReference type="PANTHER" id="PTHR13501:SF8">
    <property type="entry name" value="LARGE RIBOSOMAL SUBUNIT PROTEIN UL22M"/>
    <property type="match status" value="1"/>
</dbReference>
<dbReference type="GO" id="GO:0019843">
    <property type="term" value="F:rRNA binding"/>
    <property type="evidence" value="ECO:0007669"/>
    <property type="project" value="UniProtKB-UniRule"/>
</dbReference>
<comment type="subunit">
    <text evidence="7 9">Part of the 50S ribosomal subunit.</text>
</comment>
<dbReference type="InterPro" id="IPR036394">
    <property type="entry name" value="Ribosomal_uL22_sf"/>
</dbReference>
<evidence type="ECO:0000256" key="1">
    <source>
        <dbReference type="ARBA" id="ARBA00009451"/>
    </source>
</evidence>
<evidence type="ECO:0000256" key="8">
    <source>
        <dbReference type="RuleBase" id="RU004005"/>
    </source>
</evidence>
<evidence type="ECO:0000256" key="2">
    <source>
        <dbReference type="ARBA" id="ARBA00022730"/>
    </source>
</evidence>
<dbReference type="EMBL" id="CP136920">
    <property type="protein sequence ID" value="WOO43493.1"/>
    <property type="molecule type" value="Genomic_DNA"/>
</dbReference>
<dbReference type="Proteomes" id="UP001304300">
    <property type="component" value="Chromosome"/>
</dbReference>
<keyword evidence="12" id="KW-1185">Reference proteome</keyword>
<reference evidence="11 12" key="1">
    <citation type="submission" date="2023-10" db="EMBL/GenBank/DDBJ databases">
        <title>Rubellicoccus peritrichatus gen. nov., sp. nov., isolated from an algae of coral reef tank.</title>
        <authorList>
            <person name="Luo J."/>
        </authorList>
    </citation>
    <scope>NUCLEOTIDE SEQUENCE [LARGE SCALE GENOMIC DNA]</scope>
    <source>
        <strain evidence="11 12">CR14</strain>
    </source>
</reference>
<keyword evidence="5 7" id="KW-0687">Ribonucleoprotein</keyword>
<keyword evidence="3 7" id="KW-0694">RNA-binding</keyword>
<dbReference type="PANTHER" id="PTHR13501">
    <property type="entry name" value="CHLOROPLAST 50S RIBOSOMAL PROTEIN L22-RELATED"/>
    <property type="match status" value="1"/>
</dbReference>
<comment type="function">
    <text evidence="7">The globular domain of the protein is located near the polypeptide exit tunnel on the outside of the subunit, while an extended beta-hairpin is found that lines the wall of the exit tunnel in the center of the 70S ribosome.</text>
</comment>